<comment type="caution">
    <text evidence="2">The sequence shown here is derived from an EMBL/GenBank/DDBJ whole genome shotgun (WGS) entry which is preliminary data.</text>
</comment>
<dbReference type="AlphaFoldDB" id="A0A8H5AGG0"/>
<dbReference type="Proteomes" id="UP000558688">
    <property type="component" value="Unassembled WGS sequence"/>
</dbReference>
<dbReference type="InterPro" id="IPR012312">
    <property type="entry name" value="Hemerythrin-like"/>
</dbReference>
<proteinExistence type="predicted"/>
<feature type="domain" description="Hemerythrin-like" evidence="1">
    <location>
        <begin position="39"/>
        <end position="133"/>
    </location>
</feature>
<gene>
    <name evidence="2" type="ORF">FOXYS1_4563</name>
</gene>
<dbReference type="EMBL" id="JAAFOW010000700">
    <property type="protein sequence ID" value="KAF5264653.1"/>
    <property type="molecule type" value="Genomic_DNA"/>
</dbReference>
<dbReference type="PANTHER" id="PTHR38048:SF2">
    <property type="entry name" value="HEMERYTHRIN-LIKE DOMAIN-CONTAINING PROTEIN"/>
    <property type="match status" value="1"/>
</dbReference>
<evidence type="ECO:0000313" key="2">
    <source>
        <dbReference type="EMBL" id="KAF5264653.1"/>
    </source>
</evidence>
<evidence type="ECO:0000313" key="3">
    <source>
        <dbReference type="Proteomes" id="UP000558688"/>
    </source>
</evidence>
<name>A0A8H5AGG0_FUSOX</name>
<sequence>MLTLSTASRIPEDLDDDGQCLQFWDAAAQNEPESFHRCRFTQEVTMHHDYEEAYLFPFLARRMPEFRKADKHNPATAELLRQHEVIHHGLGIVAEYLQACRRGTIDFQFSMLREKLDSFGTVLWTHLDQEVKTLGAENMKRYWKLEELDSFPM</sequence>
<organism evidence="2 3">
    <name type="scientific">Fusarium oxysporum</name>
    <name type="common">Fusarium vascular wilt</name>
    <dbReference type="NCBI Taxonomy" id="5507"/>
    <lineage>
        <taxon>Eukaryota</taxon>
        <taxon>Fungi</taxon>
        <taxon>Dikarya</taxon>
        <taxon>Ascomycota</taxon>
        <taxon>Pezizomycotina</taxon>
        <taxon>Sordariomycetes</taxon>
        <taxon>Hypocreomycetidae</taxon>
        <taxon>Hypocreales</taxon>
        <taxon>Nectriaceae</taxon>
        <taxon>Fusarium</taxon>
        <taxon>Fusarium oxysporum species complex</taxon>
    </lineage>
</organism>
<accession>A0A8H5AGG0</accession>
<dbReference type="Pfam" id="PF01814">
    <property type="entry name" value="Hemerythrin"/>
    <property type="match status" value="1"/>
</dbReference>
<evidence type="ECO:0000259" key="1">
    <source>
        <dbReference type="Pfam" id="PF01814"/>
    </source>
</evidence>
<dbReference type="PANTHER" id="PTHR38048">
    <property type="entry name" value="EXPRESSED PROTEIN"/>
    <property type="match status" value="1"/>
</dbReference>
<reference evidence="2" key="1">
    <citation type="submission" date="2020-02" db="EMBL/GenBank/DDBJ databases">
        <title>Identification and distribution of gene clusters putatively required for synthesis of sphingolipid metabolism inhibitors in phylogenetically diverse species of the filamentous fungus Fusarium.</title>
        <authorList>
            <person name="Kim H.-S."/>
            <person name="Busman M."/>
            <person name="Brown D.W."/>
            <person name="Divon H."/>
            <person name="Uhlig S."/>
            <person name="Proctor R.H."/>
        </authorList>
    </citation>
    <scope>NUCLEOTIDE SEQUENCE [LARGE SCALE GENOMIC DNA]</scope>
    <source>
        <strain evidence="2">NRRL 39464</strain>
    </source>
</reference>
<protein>
    <recommendedName>
        <fullName evidence="1">Hemerythrin-like domain-containing protein</fullName>
    </recommendedName>
</protein>
<dbReference type="Gene3D" id="1.20.120.520">
    <property type="entry name" value="nmb1532 protein domain like"/>
    <property type="match status" value="1"/>
</dbReference>
<dbReference type="InterPro" id="IPR053206">
    <property type="entry name" value="Dimeric_xanthone_biosynth"/>
</dbReference>